<dbReference type="InterPro" id="IPR050147">
    <property type="entry name" value="Ser/Thr_Dehydratase"/>
</dbReference>
<name>A0A518B094_9BACT</name>
<dbReference type="OrthoDB" id="9811476at2"/>
<accession>A0A518B094</accession>
<organism evidence="6 7">
    <name type="scientific">Kolteria novifilia</name>
    <dbReference type="NCBI Taxonomy" id="2527975"/>
    <lineage>
        <taxon>Bacteria</taxon>
        <taxon>Pseudomonadati</taxon>
        <taxon>Planctomycetota</taxon>
        <taxon>Planctomycetia</taxon>
        <taxon>Kolteriales</taxon>
        <taxon>Kolteriaceae</taxon>
        <taxon>Kolteria</taxon>
    </lineage>
</organism>
<evidence type="ECO:0000259" key="5">
    <source>
        <dbReference type="Pfam" id="PF00291"/>
    </source>
</evidence>
<dbReference type="EMBL" id="CP036279">
    <property type="protein sequence ID" value="QDU60396.1"/>
    <property type="molecule type" value="Genomic_DNA"/>
</dbReference>
<comment type="cofactor">
    <cofactor evidence="1">
        <name>pyridoxal 5'-phosphate</name>
        <dbReference type="ChEBI" id="CHEBI:597326"/>
    </cofactor>
</comment>
<dbReference type="GO" id="GO:0004794">
    <property type="term" value="F:threonine deaminase activity"/>
    <property type="evidence" value="ECO:0007669"/>
    <property type="project" value="UniProtKB-EC"/>
</dbReference>
<evidence type="ECO:0000313" key="7">
    <source>
        <dbReference type="Proteomes" id="UP000317093"/>
    </source>
</evidence>
<keyword evidence="3" id="KW-0663">Pyridoxal phosphate</keyword>
<dbReference type="KEGG" id="knv:Pan216_12350"/>
<sequence>MSGVNLSQPMQLLSLDQVSAARASIGGRLYRTPTLHSRSVSDDLGVRTYLKHEHLQRTGSFKPRGAFHKLLSLTAFERERGVVAASGGNHAQGLAFAASSLGIASTICMPRGTSANYLDATRGYGATIVLCEDIADAFAQMAKRASSGLTPVHPFDDPLIAAGQGTVGLEILDDVPDVSRVYVSIGGGGLIAGIAAAIRALSPTTKIIGVETRGADTMAKSRAAGELIELPAITSIARTLGAPRVSAFTLNHVEKLVDDVVVVDDAAAMAALEFLLERTKQLVEPAAACSLAAARLQADSFGESEKVVVLLCGGNISLADLCVYRRQFLDAGPL</sequence>
<dbReference type="Gene3D" id="3.40.50.1100">
    <property type="match status" value="2"/>
</dbReference>
<dbReference type="GO" id="GO:0003941">
    <property type="term" value="F:L-serine ammonia-lyase activity"/>
    <property type="evidence" value="ECO:0007669"/>
    <property type="project" value="TreeGrafter"/>
</dbReference>
<keyword evidence="4 6" id="KW-0456">Lyase</keyword>
<dbReference type="GO" id="GO:0006565">
    <property type="term" value="P:L-serine catabolic process"/>
    <property type="evidence" value="ECO:0007669"/>
    <property type="project" value="TreeGrafter"/>
</dbReference>
<reference evidence="6 7" key="1">
    <citation type="submission" date="2019-02" db="EMBL/GenBank/DDBJ databases">
        <title>Deep-cultivation of Planctomycetes and their phenomic and genomic characterization uncovers novel biology.</title>
        <authorList>
            <person name="Wiegand S."/>
            <person name="Jogler M."/>
            <person name="Boedeker C."/>
            <person name="Pinto D."/>
            <person name="Vollmers J."/>
            <person name="Rivas-Marin E."/>
            <person name="Kohn T."/>
            <person name="Peeters S.H."/>
            <person name="Heuer A."/>
            <person name="Rast P."/>
            <person name="Oberbeckmann S."/>
            <person name="Bunk B."/>
            <person name="Jeske O."/>
            <person name="Meyerdierks A."/>
            <person name="Storesund J.E."/>
            <person name="Kallscheuer N."/>
            <person name="Luecker S."/>
            <person name="Lage O.M."/>
            <person name="Pohl T."/>
            <person name="Merkel B.J."/>
            <person name="Hornburger P."/>
            <person name="Mueller R.-W."/>
            <person name="Bruemmer F."/>
            <person name="Labrenz M."/>
            <person name="Spormann A.M."/>
            <person name="Op den Camp H."/>
            <person name="Overmann J."/>
            <person name="Amann R."/>
            <person name="Jetten M.S.M."/>
            <person name="Mascher T."/>
            <person name="Medema M.H."/>
            <person name="Devos D.P."/>
            <person name="Kaster A.-K."/>
            <person name="Ovreas L."/>
            <person name="Rohde M."/>
            <person name="Galperin M.Y."/>
            <person name="Jogler C."/>
        </authorList>
    </citation>
    <scope>NUCLEOTIDE SEQUENCE [LARGE SCALE GENOMIC DNA]</scope>
    <source>
        <strain evidence="6 7">Pan216</strain>
    </source>
</reference>
<dbReference type="Pfam" id="PF00291">
    <property type="entry name" value="PALP"/>
    <property type="match status" value="1"/>
</dbReference>
<dbReference type="PANTHER" id="PTHR48078:SF6">
    <property type="entry name" value="L-THREONINE DEHYDRATASE CATABOLIC TDCB"/>
    <property type="match status" value="1"/>
</dbReference>
<dbReference type="AlphaFoldDB" id="A0A518B094"/>
<evidence type="ECO:0000256" key="3">
    <source>
        <dbReference type="ARBA" id="ARBA00022898"/>
    </source>
</evidence>
<dbReference type="FunFam" id="3.40.50.1100:FF:000005">
    <property type="entry name" value="Threonine dehydratase catabolic"/>
    <property type="match status" value="1"/>
</dbReference>
<dbReference type="InterPro" id="IPR001926">
    <property type="entry name" value="TrpB-like_PALP"/>
</dbReference>
<protein>
    <submittedName>
        <fullName evidence="6">L-threonine dehydratase catabolic TdcB</fullName>
        <ecNumber evidence="6">4.3.1.19</ecNumber>
    </submittedName>
</protein>
<evidence type="ECO:0000313" key="6">
    <source>
        <dbReference type="EMBL" id="QDU60396.1"/>
    </source>
</evidence>
<dbReference type="GO" id="GO:0009097">
    <property type="term" value="P:isoleucine biosynthetic process"/>
    <property type="evidence" value="ECO:0007669"/>
    <property type="project" value="TreeGrafter"/>
</dbReference>
<keyword evidence="7" id="KW-1185">Reference proteome</keyword>
<dbReference type="GO" id="GO:0006567">
    <property type="term" value="P:L-threonine catabolic process"/>
    <property type="evidence" value="ECO:0007669"/>
    <property type="project" value="TreeGrafter"/>
</dbReference>
<evidence type="ECO:0000256" key="2">
    <source>
        <dbReference type="ARBA" id="ARBA00010869"/>
    </source>
</evidence>
<dbReference type="Proteomes" id="UP000317093">
    <property type="component" value="Chromosome"/>
</dbReference>
<evidence type="ECO:0000256" key="1">
    <source>
        <dbReference type="ARBA" id="ARBA00001933"/>
    </source>
</evidence>
<dbReference type="InterPro" id="IPR036052">
    <property type="entry name" value="TrpB-like_PALP_sf"/>
</dbReference>
<gene>
    <name evidence="6" type="primary">tdcB</name>
    <name evidence="6" type="ORF">Pan216_12350</name>
</gene>
<dbReference type="EC" id="4.3.1.19" evidence="6"/>
<proteinExistence type="inferred from homology"/>
<dbReference type="PANTHER" id="PTHR48078">
    <property type="entry name" value="THREONINE DEHYDRATASE, MITOCHONDRIAL-RELATED"/>
    <property type="match status" value="1"/>
</dbReference>
<dbReference type="RefSeq" id="WP_145256165.1">
    <property type="nucleotide sequence ID" value="NZ_CP036279.1"/>
</dbReference>
<dbReference type="SUPFAM" id="SSF53686">
    <property type="entry name" value="Tryptophan synthase beta subunit-like PLP-dependent enzymes"/>
    <property type="match status" value="1"/>
</dbReference>
<dbReference type="CDD" id="cd01562">
    <property type="entry name" value="Thr-dehyd"/>
    <property type="match status" value="1"/>
</dbReference>
<evidence type="ECO:0000256" key="4">
    <source>
        <dbReference type="ARBA" id="ARBA00023239"/>
    </source>
</evidence>
<comment type="similarity">
    <text evidence="2">Belongs to the serine/threonine dehydratase family.</text>
</comment>
<feature type="domain" description="Tryptophan synthase beta chain-like PALP" evidence="5">
    <location>
        <begin position="30"/>
        <end position="313"/>
    </location>
</feature>